<dbReference type="HOGENOM" id="CLU_013687_2_3_5"/>
<evidence type="ECO:0000256" key="4">
    <source>
        <dbReference type="ARBA" id="ARBA00023143"/>
    </source>
</evidence>
<dbReference type="InterPro" id="IPR010930">
    <property type="entry name" value="Flg_bb/hook_C_dom"/>
</dbReference>
<dbReference type="InterPro" id="IPR037058">
    <property type="entry name" value="Falgellar_hook_FlgE_sf"/>
</dbReference>
<feature type="domain" description="Flagellar basal-body/hook protein C-terminal" evidence="7">
    <location>
        <begin position="502"/>
        <end position="544"/>
    </location>
</feature>
<gene>
    <name evidence="9" type="ordered locus">SL003B_0489</name>
</gene>
<protein>
    <recommendedName>
        <fullName evidence="3 5">Flagellar hook protein FlgE</fullName>
    </recommendedName>
</protein>
<accession>F2J3U2</accession>
<dbReference type="NCBIfam" id="TIGR03506">
    <property type="entry name" value="FlgEFG_subfam"/>
    <property type="match status" value="1"/>
</dbReference>
<evidence type="ECO:0000313" key="9">
    <source>
        <dbReference type="EMBL" id="ADZ68924.1"/>
    </source>
</evidence>
<evidence type="ECO:0000259" key="7">
    <source>
        <dbReference type="Pfam" id="PF06429"/>
    </source>
</evidence>
<evidence type="ECO:0000259" key="8">
    <source>
        <dbReference type="Pfam" id="PF07559"/>
    </source>
</evidence>
<comment type="function">
    <text evidence="5">A flexible structure which links the flagellar filament to the drive apparatus in the basal body.</text>
</comment>
<dbReference type="STRING" id="991905.SL003B_0489"/>
<dbReference type="Gene3D" id="2.60.98.20">
    <property type="entry name" value="Flagellar hook protein FlgE"/>
    <property type="match status" value="1"/>
</dbReference>
<dbReference type="AlphaFoldDB" id="F2J3U2"/>
<evidence type="ECO:0000256" key="3">
    <source>
        <dbReference type="ARBA" id="ARBA00019015"/>
    </source>
</evidence>
<comment type="subcellular location">
    <subcellularLocation>
        <location evidence="1 5">Bacterial flagellum basal body</location>
    </subcellularLocation>
</comment>
<organism evidence="9 10">
    <name type="scientific">Polymorphum gilvum (strain LMG 25793 / CGMCC 1.9160 / SL003B-26A1)</name>
    <dbReference type="NCBI Taxonomy" id="991905"/>
    <lineage>
        <taxon>Bacteria</taxon>
        <taxon>Pseudomonadati</taxon>
        <taxon>Pseudomonadota</taxon>
        <taxon>Alphaproteobacteria</taxon>
        <taxon>Rhodobacterales</taxon>
        <taxon>Paracoccaceae</taxon>
        <taxon>Polymorphum</taxon>
    </lineage>
</organism>
<dbReference type="EMBL" id="CP002568">
    <property type="protein sequence ID" value="ADZ68924.1"/>
    <property type="molecule type" value="Genomic_DNA"/>
</dbReference>
<dbReference type="GO" id="GO:0009424">
    <property type="term" value="C:bacterial-type flagellum hook"/>
    <property type="evidence" value="ECO:0007669"/>
    <property type="project" value="TreeGrafter"/>
</dbReference>
<dbReference type="SUPFAM" id="SSF117143">
    <property type="entry name" value="Flagellar hook protein flgE"/>
    <property type="match status" value="1"/>
</dbReference>
<dbReference type="eggNOG" id="COG1749">
    <property type="taxonomic scope" value="Bacteria"/>
</dbReference>
<comment type="similarity">
    <text evidence="2 5">Belongs to the flagella basal body rod proteins family.</text>
</comment>
<dbReference type="InterPro" id="IPR037925">
    <property type="entry name" value="FlgE/F/G-like"/>
</dbReference>
<evidence type="ECO:0000256" key="5">
    <source>
        <dbReference type="RuleBase" id="RU362116"/>
    </source>
</evidence>
<dbReference type="PANTHER" id="PTHR30435">
    <property type="entry name" value="FLAGELLAR PROTEIN"/>
    <property type="match status" value="1"/>
</dbReference>
<dbReference type="Proteomes" id="UP000008130">
    <property type="component" value="Chromosome"/>
</dbReference>
<dbReference type="GO" id="GO:0005829">
    <property type="term" value="C:cytosol"/>
    <property type="evidence" value="ECO:0007669"/>
    <property type="project" value="TreeGrafter"/>
</dbReference>
<evidence type="ECO:0000256" key="1">
    <source>
        <dbReference type="ARBA" id="ARBA00004117"/>
    </source>
</evidence>
<keyword evidence="9" id="KW-0969">Cilium</keyword>
<dbReference type="InterPro" id="IPR020013">
    <property type="entry name" value="Flagellar_FlgE/F/G"/>
</dbReference>
<feature type="domain" description="Flagellar hook protein FlgE D2" evidence="8">
    <location>
        <begin position="196"/>
        <end position="425"/>
    </location>
</feature>
<dbReference type="InterPro" id="IPR019776">
    <property type="entry name" value="Flagellar_basal_body_rod_CS"/>
</dbReference>
<dbReference type="Pfam" id="PF07559">
    <property type="entry name" value="FlgE_D2"/>
    <property type="match status" value="1"/>
</dbReference>
<dbReference type="KEGG" id="pgv:SL003B_0489"/>
<sequence>MSLFGALSTGVSGVIAQGSSLSTISNNISNLNTPGYKGSRTLFSHMVTGGGRPGTPVSGSVASLDQRDLTAQGAIINTSRPADLALVGKGFFVVTDSPFVGPETSYFYQRTSSFSENTQGYLVSSQGLHLQGWRTDASGEIINPASVESIELQSSRIEATATRELKMGINLTPVEGVYALETGSTLLSQLETIAGDLNTADYSVATSLFDAQGNRRDVDVFFMKAGANSWRWAMSTNGANIFGGSAGSPEIIGSGDLRFNDDGSLKSYTGSNLDIAWTGGVPVGDISVNFGSATGGADFDPASITGDLEFSDGIIDLTLNDRHSNAPAVLAGSYTVEAMGANVLQITEPDGSTFTATVPADAAIRQITFGNGVTMTLSPQWTYPAAGLLGTIDATVVEPSGNGSGADGIVQYASTYNTFNILQDGLAPGVLREFSIDEQGFVIGSYTNGGTRKLWKVAVAIFQDPNGLELVSGGLLREAEQSGRPFFREAGTSGTATIAPSSIEQSNVDIGTEFSNMIVSQRSYSASTKVITTVDQMLNELMNIR</sequence>
<keyword evidence="10" id="KW-1185">Reference proteome</keyword>
<dbReference type="InterPro" id="IPR011491">
    <property type="entry name" value="FlgE_D2"/>
</dbReference>
<dbReference type="OrthoDB" id="8372879at2"/>
<keyword evidence="9" id="KW-0966">Cell projection</keyword>
<feature type="domain" description="Flagellar basal body rod protein N-terminal" evidence="6">
    <location>
        <begin position="7"/>
        <end position="37"/>
    </location>
</feature>
<dbReference type="GO" id="GO:0009425">
    <property type="term" value="C:bacterial-type flagellum basal body"/>
    <property type="evidence" value="ECO:0007669"/>
    <property type="project" value="UniProtKB-SubCell"/>
</dbReference>
<dbReference type="RefSeq" id="WP_013651248.1">
    <property type="nucleotide sequence ID" value="NC_015259.1"/>
</dbReference>
<reference evidence="9 10" key="1">
    <citation type="journal article" date="2011" name="J. Bacteriol.">
        <title>Complete genome sequence of Polymorphum gilvum SL003B-26A1T, a crude oil-degrading bacterium from oil-polluted saline soil.</title>
        <authorList>
            <person name="Li S.G."/>
            <person name="Tang Y.Q."/>
            <person name="Nie Y."/>
            <person name="Cai M."/>
            <person name="Wu X.L."/>
        </authorList>
    </citation>
    <scope>NUCLEOTIDE SEQUENCE [LARGE SCALE GENOMIC DNA]</scope>
    <source>
        <strain evidence="10">LMG 25793 / CGMCC 1.9160 / SL003B-26A1</strain>
    </source>
</reference>
<dbReference type="PANTHER" id="PTHR30435:SF1">
    <property type="entry name" value="FLAGELLAR HOOK PROTEIN FLGE"/>
    <property type="match status" value="1"/>
</dbReference>
<evidence type="ECO:0000313" key="10">
    <source>
        <dbReference type="Proteomes" id="UP000008130"/>
    </source>
</evidence>
<proteinExistence type="inferred from homology"/>
<keyword evidence="9" id="KW-0282">Flagellum</keyword>
<dbReference type="GO" id="GO:0071978">
    <property type="term" value="P:bacterial-type flagellum-dependent swarming motility"/>
    <property type="evidence" value="ECO:0007669"/>
    <property type="project" value="TreeGrafter"/>
</dbReference>
<evidence type="ECO:0000256" key="2">
    <source>
        <dbReference type="ARBA" id="ARBA00009677"/>
    </source>
</evidence>
<dbReference type="InterPro" id="IPR001444">
    <property type="entry name" value="Flag_bb_rod_N"/>
</dbReference>
<evidence type="ECO:0000259" key="6">
    <source>
        <dbReference type="Pfam" id="PF00460"/>
    </source>
</evidence>
<dbReference type="Pfam" id="PF06429">
    <property type="entry name" value="Flg_bbr_C"/>
    <property type="match status" value="1"/>
</dbReference>
<dbReference type="PROSITE" id="PS00588">
    <property type="entry name" value="FLAGELLA_BB_ROD"/>
    <property type="match status" value="1"/>
</dbReference>
<keyword evidence="4 5" id="KW-0975">Bacterial flagellum</keyword>
<name>F2J3U2_POLGS</name>
<dbReference type="Pfam" id="PF00460">
    <property type="entry name" value="Flg_bb_rod"/>
    <property type="match status" value="1"/>
</dbReference>